<dbReference type="InterPro" id="IPR016171">
    <property type="entry name" value="Vanillyl_alc_oxidase_C-sub2"/>
</dbReference>
<dbReference type="InterPro" id="IPR025650">
    <property type="entry name" value="Alkyl-DHAP_Synthase"/>
</dbReference>
<dbReference type="EMBL" id="JBHSMG010000002">
    <property type="protein sequence ID" value="MFC5502534.1"/>
    <property type="molecule type" value="Genomic_DNA"/>
</dbReference>
<dbReference type="Proteomes" id="UP001596039">
    <property type="component" value="Unassembled WGS sequence"/>
</dbReference>
<dbReference type="Pfam" id="PF02913">
    <property type="entry name" value="FAD-oxidase_C"/>
    <property type="match status" value="1"/>
</dbReference>
<dbReference type="InterPro" id="IPR036318">
    <property type="entry name" value="FAD-bd_PCMH-like_sf"/>
</dbReference>
<name>A0ABW0NSK1_9MICO</name>
<evidence type="ECO:0000256" key="3">
    <source>
        <dbReference type="ARBA" id="ARBA00022827"/>
    </source>
</evidence>
<accession>A0ABW0NSK1</accession>
<evidence type="ECO:0000256" key="1">
    <source>
        <dbReference type="ARBA" id="ARBA00008000"/>
    </source>
</evidence>
<comment type="caution">
    <text evidence="6">The sequence shown here is derived from an EMBL/GenBank/DDBJ whole genome shotgun (WGS) entry which is preliminary data.</text>
</comment>
<dbReference type="InterPro" id="IPR004113">
    <property type="entry name" value="FAD-bd_oxidored_4_C"/>
</dbReference>
<dbReference type="RefSeq" id="WP_386740226.1">
    <property type="nucleotide sequence ID" value="NZ_JBHSMG010000002.1"/>
</dbReference>
<keyword evidence="2" id="KW-0285">Flavoprotein</keyword>
<dbReference type="InterPro" id="IPR016169">
    <property type="entry name" value="FAD-bd_PCMH_sub2"/>
</dbReference>
<dbReference type="InterPro" id="IPR016167">
    <property type="entry name" value="FAD-bd_PCMH_sub1"/>
</dbReference>
<organism evidence="6 7">
    <name type="scientific">Lysinimonas soli</name>
    <dbReference type="NCBI Taxonomy" id="1074233"/>
    <lineage>
        <taxon>Bacteria</taxon>
        <taxon>Bacillati</taxon>
        <taxon>Actinomycetota</taxon>
        <taxon>Actinomycetes</taxon>
        <taxon>Micrococcales</taxon>
        <taxon>Microbacteriaceae</taxon>
        <taxon>Lysinimonas</taxon>
    </lineage>
</organism>
<dbReference type="PANTHER" id="PTHR46568:SF1">
    <property type="entry name" value="ALKYLDIHYDROXYACETONEPHOSPHATE SYNTHASE, PEROXISOMAL"/>
    <property type="match status" value="1"/>
</dbReference>
<evidence type="ECO:0000313" key="7">
    <source>
        <dbReference type="Proteomes" id="UP001596039"/>
    </source>
</evidence>
<dbReference type="PROSITE" id="PS51387">
    <property type="entry name" value="FAD_PCMH"/>
    <property type="match status" value="1"/>
</dbReference>
<keyword evidence="7" id="KW-1185">Reference proteome</keyword>
<dbReference type="Gene3D" id="3.30.465.10">
    <property type="match status" value="1"/>
</dbReference>
<evidence type="ECO:0000256" key="2">
    <source>
        <dbReference type="ARBA" id="ARBA00022630"/>
    </source>
</evidence>
<dbReference type="InterPro" id="IPR016164">
    <property type="entry name" value="FAD-linked_Oxase-like_C"/>
</dbReference>
<dbReference type="PANTHER" id="PTHR46568">
    <property type="entry name" value="ALKYLDIHYDROXYACETONEPHOSPHATE SYNTHASE, PEROXISOMAL"/>
    <property type="match status" value="1"/>
</dbReference>
<gene>
    <name evidence="6" type="ORF">ACFPJ4_09815</name>
</gene>
<comment type="similarity">
    <text evidence="1">Belongs to the FAD-binding oxidoreductase/transferase type 4 family.</text>
</comment>
<dbReference type="Gene3D" id="3.30.70.3450">
    <property type="match status" value="1"/>
</dbReference>
<dbReference type="Gene3D" id="3.30.43.10">
    <property type="entry name" value="Uridine Diphospho-n-acetylenolpyruvylglucosamine Reductase, domain 2"/>
    <property type="match status" value="1"/>
</dbReference>
<keyword evidence="3" id="KW-0274">FAD</keyword>
<dbReference type="SUPFAM" id="SSF56176">
    <property type="entry name" value="FAD-binding/transporter-associated domain-like"/>
    <property type="match status" value="1"/>
</dbReference>
<feature type="domain" description="FAD-binding PCMH-type" evidence="5">
    <location>
        <begin position="105"/>
        <end position="291"/>
    </location>
</feature>
<keyword evidence="4" id="KW-0560">Oxidoreductase</keyword>
<proteinExistence type="inferred from homology"/>
<reference evidence="7" key="1">
    <citation type="journal article" date="2019" name="Int. J. Syst. Evol. Microbiol.">
        <title>The Global Catalogue of Microorganisms (GCM) 10K type strain sequencing project: providing services to taxonomists for standard genome sequencing and annotation.</title>
        <authorList>
            <consortium name="The Broad Institute Genomics Platform"/>
            <consortium name="The Broad Institute Genome Sequencing Center for Infectious Disease"/>
            <person name="Wu L."/>
            <person name="Ma J."/>
        </authorList>
    </citation>
    <scope>NUCLEOTIDE SEQUENCE [LARGE SCALE GENOMIC DNA]</scope>
    <source>
        <strain evidence="7">CGMCC 4.6997</strain>
    </source>
</reference>
<dbReference type="Pfam" id="PF01565">
    <property type="entry name" value="FAD_binding_4"/>
    <property type="match status" value="1"/>
</dbReference>
<dbReference type="Gene3D" id="3.30.300.330">
    <property type="match status" value="1"/>
</dbReference>
<dbReference type="Gene3D" id="1.10.45.10">
    <property type="entry name" value="Vanillyl-alcohol Oxidase, Chain A, domain 4"/>
    <property type="match status" value="1"/>
</dbReference>
<evidence type="ECO:0000259" key="5">
    <source>
        <dbReference type="PROSITE" id="PS51387"/>
    </source>
</evidence>
<dbReference type="InterPro" id="IPR006094">
    <property type="entry name" value="Oxid_FAD_bind_N"/>
</dbReference>
<sequence>MTDDVQHMKWWGWGVDGVGFHWQDKPGFAPFVEQAVGLDLHTAPPVDPPSFDDITVAASLASPAFVSSLASIVGADHVTTDKLDRVVHTYGKSLRDLVRVRANLIERAPDLVVYPGDEDEVQRVVDAAVAADVVIIPFGGGSNIAGSLEPRADETRVVLSLDMGRMRELIDIDEESGLARIQAGALGPDLEQQLGARGWTLGHFPDSFTHSSLGGWIATRSSGMQSDKYGDIADIVRGLHVVRPSSAGVSGLLVIRPIPSSSTGPSVREMIVGSEGRLGIITEATVVVHRIPAKRDVYGYFFPNWEAGIAAMEEIAESDATPSITRISDARETGFSLATSKERHGFDKFAAGTVLPTLMKSKGWKLDDICLSFIGYEGGEAHATRQKKLVDRIVKKHGGMGVGKGPGVLYDQKKFDTPYLRDFLLDRGAAGDVSESAMPWSKVNQLHDNVVAAAEKAFDEIGIKGWIMSHMSHSYHSGACLYFTFAFVFGKDPLGEYDVVKRAIQQAFIDNGGSLSHHHGVGLEHAPWLEQDISSQGVAVMRGLFEAVDPGANFNPRKIVADLKEPAEVN</sequence>
<protein>
    <submittedName>
        <fullName evidence="6">FAD-binding oxidoreductase</fullName>
    </submittedName>
</protein>
<dbReference type="SUPFAM" id="SSF55103">
    <property type="entry name" value="FAD-linked oxidases, C-terminal domain"/>
    <property type="match status" value="1"/>
</dbReference>
<dbReference type="InterPro" id="IPR016166">
    <property type="entry name" value="FAD-bd_PCMH"/>
</dbReference>
<evidence type="ECO:0000256" key="4">
    <source>
        <dbReference type="ARBA" id="ARBA00023002"/>
    </source>
</evidence>
<evidence type="ECO:0000313" key="6">
    <source>
        <dbReference type="EMBL" id="MFC5502534.1"/>
    </source>
</evidence>